<reference evidence="2" key="1">
    <citation type="journal article" date="2019" name="Int. J. Syst. Evol. Microbiol.">
        <title>The Global Catalogue of Microorganisms (GCM) 10K type strain sequencing project: providing services to taxonomists for standard genome sequencing and annotation.</title>
        <authorList>
            <consortium name="The Broad Institute Genomics Platform"/>
            <consortium name="The Broad Institute Genome Sequencing Center for Infectious Disease"/>
            <person name="Wu L."/>
            <person name="Ma J."/>
        </authorList>
    </citation>
    <scope>NUCLEOTIDE SEQUENCE [LARGE SCALE GENOMIC DNA]</scope>
    <source>
        <strain evidence="2">KCTC 15012</strain>
    </source>
</reference>
<dbReference type="RefSeq" id="WP_377315310.1">
    <property type="nucleotide sequence ID" value="NZ_JBHUIY010000010.1"/>
</dbReference>
<gene>
    <name evidence="1" type="ORF">ACFSNB_06925</name>
</gene>
<organism evidence="1 2">
    <name type="scientific">Phaeospirillum tilakii</name>
    <dbReference type="NCBI Taxonomy" id="741673"/>
    <lineage>
        <taxon>Bacteria</taxon>
        <taxon>Pseudomonadati</taxon>
        <taxon>Pseudomonadota</taxon>
        <taxon>Alphaproteobacteria</taxon>
        <taxon>Rhodospirillales</taxon>
        <taxon>Rhodospirillaceae</taxon>
        <taxon>Phaeospirillum</taxon>
    </lineage>
</organism>
<evidence type="ECO:0000313" key="2">
    <source>
        <dbReference type="Proteomes" id="UP001597296"/>
    </source>
</evidence>
<proteinExistence type="predicted"/>
<keyword evidence="2" id="KW-1185">Reference proteome</keyword>
<dbReference type="EMBL" id="JBHUIY010000010">
    <property type="protein sequence ID" value="MFD2233534.1"/>
    <property type="molecule type" value="Genomic_DNA"/>
</dbReference>
<sequence>MTTEPSEIAYHFHFASGGGETVRLRFSPEFDLLDPPDFSPPPWTALEFSRCAGCPLDPAASPLCPFARALAPLVPHFTQFYSYEITVVEVVTPRRTMIAKGALQEGTASLIGLVGATCGCPLLAFFRPMARLHLPFASEEETLVRLFATHLLGRLMQGEPATLDGLRDRVAGVVQVNAGMARRLRAGLSRDALVNGLIILDTFANAVPYVMDRSLDELRYIFSEDR</sequence>
<protein>
    <submittedName>
        <fullName evidence="1">DUF6901 family protein</fullName>
    </submittedName>
</protein>
<evidence type="ECO:0000313" key="1">
    <source>
        <dbReference type="EMBL" id="MFD2233534.1"/>
    </source>
</evidence>
<dbReference type="Proteomes" id="UP001597296">
    <property type="component" value="Unassembled WGS sequence"/>
</dbReference>
<name>A0ABW5C8B1_9PROT</name>
<comment type="caution">
    <text evidence="1">The sequence shown here is derived from an EMBL/GenBank/DDBJ whole genome shotgun (WGS) entry which is preliminary data.</text>
</comment>
<accession>A0ABW5C8B1</accession>
<dbReference type="InterPro" id="IPR054196">
    <property type="entry name" value="DUF6901"/>
</dbReference>
<dbReference type="Pfam" id="PF21842">
    <property type="entry name" value="DUF6901"/>
    <property type="match status" value="1"/>
</dbReference>